<keyword evidence="2" id="KW-1185">Reference proteome</keyword>
<protein>
    <submittedName>
        <fullName evidence="1">Uncharacterized protein</fullName>
    </submittedName>
</protein>
<name>A0ACB6Z1J1_THEGA</name>
<organism evidence="1 2">
    <name type="scientific">Thelephora ganbajun</name>
    <name type="common">Ganba fungus</name>
    <dbReference type="NCBI Taxonomy" id="370292"/>
    <lineage>
        <taxon>Eukaryota</taxon>
        <taxon>Fungi</taxon>
        <taxon>Dikarya</taxon>
        <taxon>Basidiomycota</taxon>
        <taxon>Agaricomycotina</taxon>
        <taxon>Agaricomycetes</taxon>
        <taxon>Thelephorales</taxon>
        <taxon>Thelephoraceae</taxon>
        <taxon>Thelephora</taxon>
    </lineage>
</organism>
<dbReference type="Proteomes" id="UP000886501">
    <property type="component" value="Unassembled WGS sequence"/>
</dbReference>
<proteinExistence type="predicted"/>
<comment type="caution">
    <text evidence="1">The sequence shown here is derived from an EMBL/GenBank/DDBJ whole genome shotgun (WGS) entry which is preliminary data.</text>
</comment>
<dbReference type="EMBL" id="MU118236">
    <property type="protein sequence ID" value="KAF9643369.1"/>
    <property type="molecule type" value="Genomic_DNA"/>
</dbReference>
<accession>A0ACB6Z1J1</accession>
<reference evidence="1" key="2">
    <citation type="journal article" date="2020" name="Nat. Commun.">
        <title>Large-scale genome sequencing of mycorrhizal fungi provides insights into the early evolution of symbiotic traits.</title>
        <authorList>
            <person name="Miyauchi S."/>
            <person name="Kiss E."/>
            <person name="Kuo A."/>
            <person name="Drula E."/>
            <person name="Kohler A."/>
            <person name="Sanchez-Garcia M."/>
            <person name="Morin E."/>
            <person name="Andreopoulos B."/>
            <person name="Barry K.W."/>
            <person name="Bonito G."/>
            <person name="Buee M."/>
            <person name="Carver A."/>
            <person name="Chen C."/>
            <person name="Cichocki N."/>
            <person name="Clum A."/>
            <person name="Culley D."/>
            <person name="Crous P.W."/>
            <person name="Fauchery L."/>
            <person name="Girlanda M."/>
            <person name="Hayes R.D."/>
            <person name="Keri Z."/>
            <person name="LaButti K."/>
            <person name="Lipzen A."/>
            <person name="Lombard V."/>
            <person name="Magnuson J."/>
            <person name="Maillard F."/>
            <person name="Murat C."/>
            <person name="Nolan M."/>
            <person name="Ohm R.A."/>
            <person name="Pangilinan J."/>
            <person name="Pereira M.F."/>
            <person name="Perotto S."/>
            <person name="Peter M."/>
            <person name="Pfister S."/>
            <person name="Riley R."/>
            <person name="Sitrit Y."/>
            <person name="Stielow J.B."/>
            <person name="Szollosi G."/>
            <person name="Zifcakova L."/>
            <person name="Stursova M."/>
            <person name="Spatafora J.W."/>
            <person name="Tedersoo L."/>
            <person name="Vaario L.M."/>
            <person name="Yamada A."/>
            <person name="Yan M."/>
            <person name="Wang P."/>
            <person name="Xu J."/>
            <person name="Bruns T."/>
            <person name="Baldrian P."/>
            <person name="Vilgalys R."/>
            <person name="Dunand C."/>
            <person name="Henrissat B."/>
            <person name="Grigoriev I.V."/>
            <person name="Hibbett D."/>
            <person name="Nagy L.G."/>
            <person name="Martin F.M."/>
        </authorList>
    </citation>
    <scope>NUCLEOTIDE SEQUENCE</scope>
    <source>
        <strain evidence="1">P2</strain>
    </source>
</reference>
<reference evidence="1" key="1">
    <citation type="submission" date="2019-10" db="EMBL/GenBank/DDBJ databases">
        <authorList>
            <consortium name="DOE Joint Genome Institute"/>
            <person name="Kuo A."/>
            <person name="Miyauchi S."/>
            <person name="Kiss E."/>
            <person name="Drula E."/>
            <person name="Kohler A."/>
            <person name="Sanchez-Garcia M."/>
            <person name="Andreopoulos B."/>
            <person name="Barry K.W."/>
            <person name="Bonito G."/>
            <person name="Buee M."/>
            <person name="Carver A."/>
            <person name="Chen C."/>
            <person name="Cichocki N."/>
            <person name="Clum A."/>
            <person name="Culley D."/>
            <person name="Crous P.W."/>
            <person name="Fauchery L."/>
            <person name="Girlanda M."/>
            <person name="Hayes R."/>
            <person name="Keri Z."/>
            <person name="Labutti K."/>
            <person name="Lipzen A."/>
            <person name="Lombard V."/>
            <person name="Magnuson J."/>
            <person name="Maillard F."/>
            <person name="Morin E."/>
            <person name="Murat C."/>
            <person name="Nolan M."/>
            <person name="Ohm R."/>
            <person name="Pangilinan J."/>
            <person name="Pereira M."/>
            <person name="Perotto S."/>
            <person name="Peter M."/>
            <person name="Riley R."/>
            <person name="Sitrit Y."/>
            <person name="Stielow B."/>
            <person name="Szollosi G."/>
            <person name="Zifcakova L."/>
            <person name="Stursova M."/>
            <person name="Spatafora J.W."/>
            <person name="Tedersoo L."/>
            <person name="Vaario L.-M."/>
            <person name="Yamada A."/>
            <person name="Yan M."/>
            <person name="Wang P."/>
            <person name="Xu J."/>
            <person name="Bruns T."/>
            <person name="Baldrian P."/>
            <person name="Vilgalys R."/>
            <person name="Henrissat B."/>
            <person name="Grigoriev I.V."/>
            <person name="Hibbett D."/>
            <person name="Nagy L.G."/>
            <person name="Martin F.M."/>
        </authorList>
    </citation>
    <scope>NUCLEOTIDE SEQUENCE</scope>
    <source>
        <strain evidence="1">P2</strain>
    </source>
</reference>
<evidence type="ECO:0000313" key="2">
    <source>
        <dbReference type="Proteomes" id="UP000886501"/>
    </source>
</evidence>
<sequence>MERKIDNEMMKVQLDTEKTRTDTETLTTQVNNMLKVIDVIAKSSSDGVKISQRIRQATDRIITDVNAVKNKTPAIMVTGEGQQIMQLAAPGHKELQKLLSTVHTIKGQLDTIHNKNVKLTKVMSHKSSVLPQQVPQEPANLTKGVEFFFNKLNSIPDEVVVWWAKVISWGGWGPIGPQNKPTSCNSAWLIEQKKIWIADAI</sequence>
<gene>
    <name evidence="1" type="ORF">BDM02DRAFT_3132478</name>
</gene>
<evidence type="ECO:0000313" key="1">
    <source>
        <dbReference type="EMBL" id="KAF9643369.1"/>
    </source>
</evidence>